<dbReference type="PANTHER" id="PTHR16189">
    <property type="entry name" value="TRANSMEMBRANE PROTEIN 104-RELATED"/>
    <property type="match status" value="1"/>
</dbReference>
<feature type="transmembrane region" description="Helical" evidence="7">
    <location>
        <begin position="12"/>
        <end position="33"/>
    </location>
</feature>
<dbReference type="EMBL" id="KN716328">
    <property type="protein sequence ID" value="KJH46922.1"/>
    <property type="molecule type" value="Genomic_DNA"/>
</dbReference>
<evidence type="ECO:0000313" key="10">
    <source>
        <dbReference type="Proteomes" id="UP000053766"/>
    </source>
</evidence>
<feature type="transmembrane region" description="Helical" evidence="7">
    <location>
        <begin position="113"/>
        <end position="137"/>
    </location>
</feature>
<evidence type="ECO:0000256" key="5">
    <source>
        <dbReference type="ARBA" id="ARBA00023180"/>
    </source>
</evidence>
<evidence type="ECO:0000256" key="4">
    <source>
        <dbReference type="ARBA" id="ARBA00023136"/>
    </source>
</evidence>
<proteinExistence type="inferred from homology"/>
<feature type="transmembrane region" description="Helical" evidence="7">
    <location>
        <begin position="322"/>
        <end position="350"/>
    </location>
</feature>
<comment type="similarity">
    <text evidence="6">Belongs to the TMEM104 family.</text>
</comment>
<evidence type="ECO:0000313" key="9">
    <source>
        <dbReference type="EMBL" id="KJH46922.1"/>
    </source>
</evidence>
<comment type="subcellular location">
    <subcellularLocation>
        <location evidence="1">Membrane</location>
        <topology evidence="1">Multi-pass membrane protein</topology>
    </subcellularLocation>
</comment>
<sequence length="400" mass="44834">MPHNTAYSTLYTPTIGLLYVFNLIVGTGALALPKAFQSAGYAFSILVLLISCSASFISATFVIESLSIGNAVIIRKRKEAQISDSDDVNINENIHSSFEIYEKLEVSQMASMFLGRAGVIFSYFALNVYLFGDLAIYSTTVPKSLMNIICFTSTPENTSFTPPSNLCRNNWPSFFDRFTVYRLCVILFILLCVPMIIIGITKTKYLQLTTTITRWSAFILMIFLASAQMTTNGIAAIPRAVNVHGFGSLFGVAVYAFMCHHSLPSLITPMSSKSGVFAKLSCVYLLIIAFYFTLSLTGSFAFAQIQDVYTLNFLHDDLTSAFYFICDHFLALFPVFTLTTNYPIVGITLVNNMRVLRDMLMQTNIQLSSEDESLLRSEDDHDQDLWLRRNTRPFRIKSLV</sequence>
<dbReference type="OrthoDB" id="294541at2759"/>
<evidence type="ECO:0000256" key="2">
    <source>
        <dbReference type="ARBA" id="ARBA00022692"/>
    </source>
</evidence>
<dbReference type="Proteomes" id="UP000053766">
    <property type="component" value="Unassembled WGS sequence"/>
</dbReference>
<protein>
    <recommendedName>
        <fullName evidence="8">Amino acid transporter transmembrane domain-containing protein</fullName>
    </recommendedName>
</protein>
<keyword evidence="2 7" id="KW-0812">Transmembrane</keyword>
<keyword evidence="4 7" id="KW-0472">Membrane</keyword>
<feature type="transmembrane region" description="Helical" evidence="7">
    <location>
        <begin position="212"/>
        <end position="237"/>
    </location>
</feature>
<dbReference type="PANTHER" id="PTHR16189:SF0">
    <property type="entry name" value="TRANSMEMBRANE PROTEIN 104"/>
    <property type="match status" value="1"/>
</dbReference>
<reference evidence="9 10" key="1">
    <citation type="submission" date="2013-11" db="EMBL/GenBank/DDBJ databases">
        <title>Draft genome of the bovine lungworm Dictyocaulus viviparus.</title>
        <authorList>
            <person name="Mitreva M."/>
        </authorList>
    </citation>
    <scope>NUCLEOTIDE SEQUENCE [LARGE SCALE GENOMIC DNA]</scope>
    <source>
        <strain evidence="9 10">HannoverDv2000</strain>
    </source>
</reference>
<feature type="domain" description="Amino acid transporter transmembrane" evidence="8">
    <location>
        <begin position="14"/>
        <end position="332"/>
    </location>
</feature>
<dbReference type="Pfam" id="PF01490">
    <property type="entry name" value="Aa_trans"/>
    <property type="match status" value="1"/>
</dbReference>
<keyword evidence="5" id="KW-0325">Glycoprotein</keyword>
<dbReference type="InterPro" id="IPR013057">
    <property type="entry name" value="AA_transpt_TM"/>
</dbReference>
<feature type="transmembrane region" description="Helical" evidence="7">
    <location>
        <begin position="180"/>
        <end position="200"/>
    </location>
</feature>
<name>A0A0D8XSY5_DICVI</name>
<evidence type="ECO:0000256" key="1">
    <source>
        <dbReference type="ARBA" id="ARBA00004141"/>
    </source>
</evidence>
<evidence type="ECO:0000256" key="6">
    <source>
        <dbReference type="ARBA" id="ARBA00038166"/>
    </source>
</evidence>
<organism evidence="9 10">
    <name type="scientific">Dictyocaulus viviparus</name>
    <name type="common">Bovine lungworm</name>
    <dbReference type="NCBI Taxonomy" id="29172"/>
    <lineage>
        <taxon>Eukaryota</taxon>
        <taxon>Metazoa</taxon>
        <taxon>Ecdysozoa</taxon>
        <taxon>Nematoda</taxon>
        <taxon>Chromadorea</taxon>
        <taxon>Rhabditida</taxon>
        <taxon>Rhabditina</taxon>
        <taxon>Rhabditomorpha</taxon>
        <taxon>Strongyloidea</taxon>
        <taxon>Metastrongylidae</taxon>
        <taxon>Dictyocaulus</taxon>
    </lineage>
</organism>
<gene>
    <name evidence="9" type="ORF">DICVIV_07002</name>
</gene>
<dbReference type="AlphaFoldDB" id="A0A0D8XSY5"/>
<feature type="transmembrane region" description="Helical" evidence="7">
    <location>
        <begin position="283"/>
        <end position="302"/>
    </location>
</feature>
<keyword evidence="10" id="KW-1185">Reference proteome</keyword>
<feature type="transmembrane region" description="Helical" evidence="7">
    <location>
        <begin position="39"/>
        <end position="68"/>
    </location>
</feature>
<evidence type="ECO:0000256" key="7">
    <source>
        <dbReference type="SAM" id="Phobius"/>
    </source>
</evidence>
<evidence type="ECO:0000256" key="3">
    <source>
        <dbReference type="ARBA" id="ARBA00022989"/>
    </source>
</evidence>
<feature type="transmembrane region" description="Helical" evidence="7">
    <location>
        <begin position="243"/>
        <end position="263"/>
    </location>
</feature>
<accession>A0A0D8XSY5</accession>
<reference evidence="10" key="2">
    <citation type="journal article" date="2016" name="Sci. Rep.">
        <title>Dictyocaulus viviparus genome, variome and transcriptome elucidate lungworm biology and support future intervention.</title>
        <authorList>
            <person name="McNulty S.N."/>
            <person name="Strube C."/>
            <person name="Rosa B.A."/>
            <person name="Martin J.C."/>
            <person name="Tyagi R."/>
            <person name="Choi Y.J."/>
            <person name="Wang Q."/>
            <person name="Hallsworth Pepin K."/>
            <person name="Zhang X."/>
            <person name="Ozersky P."/>
            <person name="Wilson R.K."/>
            <person name="Sternberg P.W."/>
            <person name="Gasser R.B."/>
            <person name="Mitreva M."/>
        </authorList>
    </citation>
    <scope>NUCLEOTIDE SEQUENCE [LARGE SCALE GENOMIC DNA]</scope>
    <source>
        <strain evidence="10">HannoverDv2000</strain>
    </source>
</reference>
<dbReference type="GO" id="GO:0016020">
    <property type="term" value="C:membrane"/>
    <property type="evidence" value="ECO:0007669"/>
    <property type="project" value="UniProtKB-SubCell"/>
</dbReference>
<evidence type="ECO:0000259" key="8">
    <source>
        <dbReference type="Pfam" id="PF01490"/>
    </source>
</evidence>
<keyword evidence="3 7" id="KW-1133">Transmembrane helix</keyword>